<keyword evidence="12" id="KW-1185">Reference proteome</keyword>
<comment type="catalytic activity">
    <reaction evidence="6 8">
        <text>guanine + H2O + H(+) = xanthine + NH4(+)</text>
        <dbReference type="Rhea" id="RHEA:14665"/>
        <dbReference type="ChEBI" id="CHEBI:15377"/>
        <dbReference type="ChEBI" id="CHEBI:15378"/>
        <dbReference type="ChEBI" id="CHEBI:16235"/>
        <dbReference type="ChEBI" id="CHEBI:17712"/>
        <dbReference type="ChEBI" id="CHEBI:28938"/>
        <dbReference type="EC" id="3.5.4.3"/>
    </reaction>
</comment>
<dbReference type="VEuPathDB" id="FungiDB:SeMB42_g00464"/>
<dbReference type="InterPro" id="IPR011059">
    <property type="entry name" value="Metal-dep_hydrolase_composite"/>
</dbReference>
<dbReference type="InterPro" id="IPR006680">
    <property type="entry name" value="Amidohydro-rel"/>
</dbReference>
<dbReference type="PANTHER" id="PTHR11271">
    <property type="entry name" value="GUANINE DEAMINASE"/>
    <property type="match status" value="1"/>
</dbReference>
<accession>A0A507DKH3</accession>
<sequence>MTPPTVFTGNIIYTTSPADLVVFSPGCIIVSHDGRILYCAPLDEENDLRKLKSDYGFTESQVTAMTRRTGYDMPLLQWLEKYTFPREAEFRDKAYAEVAYAKCVARTLRCGTTTACYYATIHVPGCKVLSTVVSALGQRAFIGKVNMDRHSPDYYVETTADSMAATTAFVQWLLEQQNPLITPIITPRFVPSCTPALMKFLGDVASNHNLPIQTHLSENPSEVKWVSELHPEFASYAAVYEAFGLLNNRSVLAHCVYLTPEERALIKHADAGVSHCPNSNFLLQSGVLNVRQLLEAGIKVGLGTDVAGGCSPSILDAMRQAVVASKVIYMQTRAANDVAAEKGLAVHVYEPLTLSEVFYLGTLGGAKVMGLDDKIGSFAVGKDFDALLVDLDAGCVKNATTAEQVDGNKTVELFPHDGLLAGFEKFLYNGDDRNVVGVFVKGKQVVPFPPMEL</sequence>
<organism evidence="10 13">
    <name type="scientific">Synchytrium endobioticum</name>
    <dbReference type="NCBI Taxonomy" id="286115"/>
    <lineage>
        <taxon>Eukaryota</taxon>
        <taxon>Fungi</taxon>
        <taxon>Fungi incertae sedis</taxon>
        <taxon>Chytridiomycota</taxon>
        <taxon>Chytridiomycota incertae sedis</taxon>
        <taxon>Chytridiomycetes</taxon>
        <taxon>Synchytriales</taxon>
        <taxon>Synchytriaceae</taxon>
        <taxon>Synchytrium</taxon>
    </lineage>
</organism>
<keyword evidence="4 8" id="KW-0378">Hydrolase</keyword>
<reference evidence="12 13" key="1">
    <citation type="journal article" date="2019" name="Sci. Rep.">
        <title>Comparative genomics of chytrid fungi reveal insights into the obligate biotrophic and pathogenic lifestyle of Synchytrium endobioticum.</title>
        <authorList>
            <person name="van de Vossenberg B.T.L.H."/>
            <person name="Warris S."/>
            <person name="Nguyen H.D.T."/>
            <person name="van Gent-Pelzer M.P.E."/>
            <person name="Joly D.L."/>
            <person name="van de Geest H.C."/>
            <person name="Bonants P.J.M."/>
            <person name="Smith D.S."/>
            <person name="Levesque C.A."/>
            <person name="van der Lee T.A.J."/>
        </authorList>
    </citation>
    <scope>NUCLEOTIDE SEQUENCE [LARGE SCALE GENOMIC DNA]</scope>
    <source>
        <strain evidence="10 13">LEV6574</strain>
        <strain evidence="11 12">MB42</strain>
    </source>
</reference>
<dbReference type="GO" id="GO:0008270">
    <property type="term" value="F:zinc ion binding"/>
    <property type="evidence" value="ECO:0007669"/>
    <property type="project" value="UniProtKB-UniRule"/>
</dbReference>
<evidence type="ECO:0000313" key="12">
    <source>
        <dbReference type="Proteomes" id="UP000317494"/>
    </source>
</evidence>
<evidence type="ECO:0000256" key="4">
    <source>
        <dbReference type="ARBA" id="ARBA00022801"/>
    </source>
</evidence>
<dbReference type="GO" id="GO:0006147">
    <property type="term" value="P:guanine catabolic process"/>
    <property type="evidence" value="ECO:0007669"/>
    <property type="project" value="UniProtKB-UniRule"/>
</dbReference>
<dbReference type="Gene3D" id="3.20.20.140">
    <property type="entry name" value="Metal-dependent hydrolases"/>
    <property type="match status" value="1"/>
</dbReference>
<dbReference type="UniPathway" id="UPA00603">
    <property type="reaction ID" value="UER00660"/>
</dbReference>
<name>A0A507DKH3_9FUNG</name>
<dbReference type="GO" id="GO:0005829">
    <property type="term" value="C:cytosol"/>
    <property type="evidence" value="ECO:0007669"/>
    <property type="project" value="TreeGrafter"/>
</dbReference>
<comment type="cofactor">
    <cofactor evidence="8">
        <name>Zn(2+)</name>
        <dbReference type="ChEBI" id="CHEBI:29105"/>
    </cofactor>
    <text evidence="8">Binds 1 zinc ion per subunit.</text>
</comment>
<dbReference type="Proteomes" id="UP000320475">
    <property type="component" value="Unassembled WGS sequence"/>
</dbReference>
<comment type="similarity">
    <text evidence="2 8">Belongs to the metallo-dependent hydrolases superfamily. ATZ/TRZ family.</text>
</comment>
<comment type="function">
    <text evidence="7 8">Catalyzes the hydrolytic deamination of guanine, producing xanthine and ammonia.</text>
</comment>
<dbReference type="Gene3D" id="2.30.40.10">
    <property type="entry name" value="Urease, subunit C, domain 1"/>
    <property type="match status" value="1"/>
</dbReference>
<evidence type="ECO:0000256" key="2">
    <source>
        <dbReference type="ARBA" id="ARBA00006745"/>
    </source>
</evidence>
<proteinExistence type="inferred from homology"/>
<evidence type="ECO:0000256" key="8">
    <source>
        <dbReference type="RuleBase" id="RU366009"/>
    </source>
</evidence>
<feature type="domain" description="Amidohydrolase-related" evidence="9">
    <location>
        <begin position="71"/>
        <end position="445"/>
    </location>
</feature>
<dbReference type="SUPFAM" id="SSF51556">
    <property type="entry name" value="Metallo-dependent hydrolases"/>
    <property type="match status" value="1"/>
</dbReference>
<protein>
    <recommendedName>
        <fullName evidence="8">Guanine deaminase</fullName>
        <shortName evidence="8">Guanase</shortName>
        <ecNumber evidence="8">3.5.4.3</ecNumber>
    </recommendedName>
    <alternativeName>
        <fullName evidence="8">Guanine aminohydrolase</fullName>
    </alternativeName>
</protein>
<comment type="caution">
    <text evidence="10">The sequence shown here is derived from an EMBL/GenBank/DDBJ whole genome shotgun (WGS) entry which is preliminary data.</text>
</comment>
<evidence type="ECO:0000256" key="6">
    <source>
        <dbReference type="ARBA" id="ARBA00051148"/>
    </source>
</evidence>
<evidence type="ECO:0000256" key="1">
    <source>
        <dbReference type="ARBA" id="ARBA00004984"/>
    </source>
</evidence>
<dbReference type="Pfam" id="PF01979">
    <property type="entry name" value="Amidohydro_1"/>
    <property type="match status" value="1"/>
</dbReference>
<gene>
    <name evidence="10" type="primary">GUD1</name>
    <name evidence="10" type="ORF">SeLEV6574_g00327</name>
    <name evidence="11" type="ORF">SeMB42_g00464</name>
</gene>
<keyword evidence="5 8" id="KW-0862">Zinc</keyword>
<dbReference type="Proteomes" id="UP000317494">
    <property type="component" value="Unassembled WGS sequence"/>
</dbReference>
<keyword evidence="3 8" id="KW-0479">Metal-binding</keyword>
<comment type="pathway">
    <text evidence="1 8">Purine metabolism; guanine degradation; xanthine from guanine: step 1/1.</text>
</comment>
<dbReference type="InterPro" id="IPR014311">
    <property type="entry name" value="Guanine_deaminase"/>
</dbReference>
<evidence type="ECO:0000313" key="13">
    <source>
        <dbReference type="Proteomes" id="UP000320475"/>
    </source>
</evidence>
<evidence type="ECO:0000256" key="7">
    <source>
        <dbReference type="ARBA" id="ARBA00056079"/>
    </source>
</evidence>
<dbReference type="AlphaFoldDB" id="A0A507DKH3"/>
<dbReference type="EMBL" id="QEAN01000009">
    <property type="protein sequence ID" value="TPX54060.1"/>
    <property type="molecule type" value="Genomic_DNA"/>
</dbReference>
<dbReference type="PANTHER" id="PTHR11271:SF6">
    <property type="entry name" value="GUANINE DEAMINASE"/>
    <property type="match status" value="1"/>
</dbReference>
<evidence type="ECO:0000256" key="5">
    <source>
        <dbReference type="ARBA" id="ARBA00022833"/>
    </source>
</evidence>
<dbReference type="GO" id="GO:0008892">
    <property type="term" value="F:guanine deaminase activity"/>
    <property type="evidence" value="ECO:0007669"/>
    <property type="project" value="UniProtKB-UniRule"/>
</dbReference>
<dbReference type="FunFam" id="3.20.20.140:FF:000022">
    <property type="entry name" value="Guanine deaminase"/>
    <property type="match status" value="1"/>
</dbReference>
<evidence type="ECO:0000256" key="3">
    <source>
        <dbReference type="ARBA" id="ARBA00022723"/>
    </source>
</evidence>
<evidence type="ECO:0000313" key="10">
    <source>
        <dbReference type="EMBL" id="TPX51380.1"/>
    </source>
</evidence>
<evidence type="ECO:0000313" key="11">
    <source>
        <dbReference type="EMBL" id="TPX54060.1"/>
    </source>
</evidence>
<dbReference type="STRING" id="286115.A0A507DKH3"/>
<dbReference type="InterPro" id="IPR051607">
    <property type="entry name" value="Metallo-dep_hydrolases"/>
</dbReference>
<dbReference type="EMBL" id="QEAM01000005">
    <property type="protein sequence ID" value="TPX51380.1"/>
    <property type="molecule type" value="Genomic_DNA"/>
</dbReference>
<dbReference type="NCBIfam" id="TIGR02967">
    <property type="entry name" value="guan_deamin"/>
    <property type="match status" value="1"/>
</dbReference>
<dbReference type="OrthoDB" id="194468at2759"/>
<dbReference type="EC" id="3.5.4.3" evidence="8"/>
<dbReference type="InterPro" id="IPR032466">
    <property type="entry name" value="Metal_Hydrolase"/>
</dbReference>
<evidence type="ECO:0000259" key="9">
    <source>
        <dbReference type="Pfam" id="PF01979"/>
    </source>
</evidence>